<organism evidence="2 3">
    <name type="scientific">Triparma columacea</name>
    <dbReference type="NCBI Taxonomy" id="722753"/>
    <lineage>
        <taxon>Eukaryota</taxon>
        <taxon>Sar</taxon>
        <taxon>Stramenopiles</taxon>
        <taxon>Ochrophyta</taxon>
        <taxon>Bolidophyceae</taxon>
        <taxon>Parmales</taxon>
        <taxon>Triparmaceae</taxon>
        <taxon>Triparma</taxon>
    </lineage>
</organism>
<dbReference type="AlphaFoldDB" id="A0A9W7GDV5"/>
<proteinExistence type="predicted"/>
<comment type="caution">
    <text evidence="2">The sequence shown here is derived from an EMBL/GenBank/DDBJ whole genome shotgun (WGS) entry which is preliminary data.</text>
</comment>
<evidence type="ECO:0000256" key="1">
    <source>
        <dbReference type="SAM" id="MobiDB-lite"/>
    </source>
</evidence>
<accession>A0A9W7GDV5</accession>
<dbReference type="Proteomes" id="UP001165065">
    <property type="component" value="Unassembled WGS sequence"/>
</dbReference>
<gene>
    <name evidence="2" type="ORF">TrCOL_g9819</name>
</gene>
<dbReference type="EMBL" id="BRYA01001451">
    <property type="protein sequence ID" value="GMI43349.1"/>
    <property type="molecule type" value="Genomic_DNA"/>
</dbReference>
<keyword evidence="3" id="KW-1185">Reference proteome</keyword>
<sequence>MRWPTIHHNPPAHPFCGPITTPGTRPSDPSSLECLDDLMDDGDCMQGTDSYSNAELALGHAIHGSGTFTPLHPGTVSRDPSPTMLSGGARNGSFSSTDSLVSMMAVNPPVPPSVAYCQQQQPPGCLFPNRHPDLSGSMTDADYGNLIVMGKVTEAGLLAMLGNDHSRLVRVKREAVLMRQQQQRRVSYEGRGKRGWEEETFPTGMELQGGGKRRCSME</sequence>
<feature type="region of interest" description="Disordered" evidence="1">
    <location>
        <begin position="1"/>
        <end position="29"/>
    </location>
</feature>
<reference evidence="3" key="1">
    <citation type="journal article" date="2023" name="Commun. Biol.">
        <title>Genome analysis of Parmales, the sister group of diatoms, reveals the evolutionary specialization of diatoms from phago-mixotrophs to photoautotrophs.</title>
        <authorList>
            <person name="Ban H."/>
            <person name="Sato S."/>
            <person name="Yoshikawa S."/>
            <person name="Yamada K."/>
            <person name="Nakamura Y."/>
            <person name="Ichinomiya M."/>
            <person name="Sato N."/>
            <person name="Blanc-Mathieu R."/>
            <person name="Endo H."/>
            <person name="Kuwata A."/>
            <person name="Ogata H."/>
        </authorList>
    </citation>
    <scope>NUCLEOTIDE SEQUENCE [LARGE SCALE GENOMIC DNA]</scope>
</reference>
<protein>
    <submittedName>
        <fullName evidence="2">Uncharacterized protein</fullName>
    </submittedName>
</protein>
<name>A0A9W7GDV5_9STRA</name>
<evidence type="ECO:0000313" key="2">
    <source>
        <dbReference type="EMBL" id="GMI43349.1"/>
    </source>
</evidence>
<evidence type="ECO:0000313" key="3">
    <source>
        <dbReference type="Proteomes" id="UP001165065"/>
    </source>
</evidence>